<proteinExistence type="predicted"/>
<dbReference type="Proteomes" id="UP000288259">
    <property type="component" value="Unassembled WGS sequence"/>
</dbReference>
<gene>
    <name evidence="2" type="ORF">CWI71_00390</name>
</gene>
<evidence type="ECO:0000313" key="2">
    <source>
        <dbReference type="EMBL" id="RUO63556.1"/>
    </source>
</evidence>
<keyword evidence="1" id="KW-0732">Signal</keyword>
<feature type="signal peptide" evidence="1">
    <location>
        <begin position="1"/>
        <end position="23"/>
    </location>
</feature>
<dbReference type="EMBL" id="PIPY01000001">
    <property type="protein sequence ID" value="RUO63556.1"/>
    <property type="molecule type" value="Genomic_DNA"/>
</dbReference>
<name>A0A432YQK7_9GAMM</name>
<feature type="chain" id="PRO_5019294969" description="Beta-lactamase-related domain-containing protein" evidence="1">
    <location>
        <begin position="24"/>
        <end position="132"/>
    </location>
</feature>
<comment type="caution">
    <text evidence="2">The sequence shown here is derived from an EMBL/GenBank/DDBJ whole genome shotgun (WGS) entry which is preliminary data.</text>
</comment>
<evidence type="ECO:0000256" key="1">
    <source>
        <dbReference type="SAM" id="SignalP"/>
    </source>
</evidence>
<sequence>MKSMLPFGLVLALALSVVNTAVAADLPAHKVEQFRAFLHEFRIENKIPSLSVAIVKDDEIAMRADNGFVVRPVKCDESITLRQVLQNQVQGELGIGFFITPLYSGASRTGSKKIPIRAGRTGCASTLSSRHN</sequence>
<evidence type="ECO:0000313" key="3">
    <source>
        <dbReference type="Proteomes" id="UP000288259"/>
    </source>
</evidence>
<organism evidence="2 3">
    <name type="scientific">Pseudidiomarina insulisalsae</name>
    <dbReference type="NCBI Taxonomy" id="575789"/>
    <lineage>
        <taxon>Bacteria</taxon>
        <taxon>Pseudomonadati</taxon>
        <taxon>Pseudomonadota</taxon>
        <taxon>Gammaproteobacteria</taxon>
        <taxon>Alteromonadales</taxon>
        <taxon>Idiomarinaceae</taxon>
        <taxon>Pseudidiomarina</taxon>
    </lineage>
</organism>
<reference evidence="3" key="1">
    <citation type="journal article" date="2018" name="Front. Microbiol.">
        <title>Genome-Based Analysis Reveals the Taxonomy and Diversity of the Family Idiomarinaceae.</title>
        <authorList>
            <person name="Liu Y."/>
            <person name="Lai Q."/>
            <person name="Shao Z."/>
        </authorList>
    </citation>
    <scope>NUCLEOTIDE SEQUENCE [LARGE SCALE GENOMIC DNA]</scope>
    <source>
        <strain evidence="3">CVS-6</strain>
    </source>
</reference>
<dbReference type="RefSeq" id="WP_126753266.1">
    <property type="nucleotide sequence ID" value="NZ_PIPY01000001.1"/>
</dbReference>
<dbReference type="AlphaFoldDB" id="A0A432YQK7"/>
<keyword evidence="3" id="KW-1185">Reference proteome</keyword>
<accession>A0A432YQK7</accession>
<protein>
    <recommendedName>
        <fullName evidence="4">Beta-lactamase-related domain-containing protein</fullName>
    </recommendedName>
</protein>
<evidence type="ECO:0008006" key="4">
    <source>
        <dbReference type="Google" id="ProtNLM"/>
    </source>
</evidence>